<evidence type="ECO:0000313" key="3">
    <source>
        <dbReference type="Proteomes" id="UP000199598"/>
    </source>
</evidence>
<keyword evidence="3" id="KW-1185">Reference proteome</keyword>
<accession>A0A1I4F5J8</accession>
<dbReference type="PANTHER" id="PTHR12110:SF41">
    <property type="entry name" value="INOSOSE DEHYDRATASE"/>
    <property type="match status" value="1"/>
</dbReference>
<dbReference type="RefSeq" id="WP_093523535.1">
    <property type="nucleotide sequence ID" value="NZ_FOSK01000017.1"/>
</dbReference>
<comment type="caution">
    <text evidence="2">The sequence shown here is derived from an EMBL/GenBank/DDBJ whole genome shotgun (WGS) entry which is preliminary data.</text>
</comment>
<dbReference type="SUPFAM" id="SSF51658">
    <property type="entry name" value="Xylose isomerase-like"/>
    <property type="match status" value="1"/>
</dbReference>
<dbReference type="GO" id="GO:0016853">
    <property type="term" value="F:isomerase activity"/>
    <property type="evidence" value="ECO:0007669"/>
    <property type="project" value="UniProtKB-KW"/>
</dbReference>
<keyword evidence="2" id="KW-0413">Isomerase</keyword>
<dbReference type="Pfam" id="PF01261">
    <property type="entry name" value="AP_endonuc_2"/>
    <property type="match status" value="1"/>
</dbReference>
<reference evidence="2 3" key="1">
    <citation type="submission" date="2016-10" db="EMBL/GenBank/DDBJ databases">
        <authorList>
            <person name="Varghese N."/>
            <person name="Submissions S."/>
        </authorList>
    </citation>
    <scope>NUCLEOTIDE SEQUENCE [LARGE SCALE GENOMIC DNA]</scope>
    <source>
        <strain evidence="2 3">DSM 16392</strain>
    </source>
</reference>
<evidence type="ECO:0000313" key="2">
    <source>
        <dbReference type="EMBL" id="SFL11681.1"/>
    </source>
</evidence>
<gene>
    <name evidence="2" type="ORF">SAMN04488518_11719</name>
</gene>
<dbReference type="EMBL" id="FOSK01000017">
    <property type="protein sequence ID" value="SFL11681.1"/>
    <property type="molecule type" value="Genomic_DNA"/>
</dbReference>
<dbReference type="InterPro" id="IPR013022">
    <property type="entry name" value="Xyl_isomerase-like_TIM-brl"/>
</dbReference>
<organism evidence="2 3">
    <name type="scientific">Pseudovibrio ascidiaceicola</name>
    <dbReference type="NCBI Taxonomy" id="285279"/>
    <lineage>
        <taxon>Bacteria</taxon>
        <taxon>Pseudomonadati</taxon>
        <taxon>Pseudomonadota</taxon>
        <taxon>Alphaproteobacteria</taxon>
        <taxon>Hyphomicrobiales</taxon>
        <taxon>Stappiaceae</taxon>
        <taxon>Pseudovibrio</taxon>
    </lineage>
</organism>
<name>A0A1I4F5J8_9HYPH</name>
<evidence type="ECO:0000259" key="1">
    <source>
        <dbReference type="Pfam" id="PF01261"/>
    </source>
</evidence>
<proteinExistence type="predicted"/>
<feature type="domain" description="Xylose isomerase-like TIM barrel" evidence="1">
    <location>
        <begin position="21"/>
        <end position="235"/>
    </location>
</feature>
<sequence length="254" mass="29092">MDFCLQLYSARNFQPWKEAFQETALLGYTQVEGFEELYPTLEAAQTVRDLLDQYDLDMPSGHFDLKDLEENLDQCIKIAVLLGMHTIFAPYLTPEQRPTTKREWTIFARRLEHMANTLKHKGFHFGWHNHDFEFKPLPDGTIPMELIISEAPTVEWEVDAAWIIKAGLDPLDWIEAHGTRITAVHIKDIAPEGEGADEDGWADVGFGTVPWAHILAALQEKSRTKIYILEHDGPNNFLRFADRSLTSLKMLEGV</sequence>
<dbReference type="Gene3D" id="3.20.20.150">
    <property type="entry name" value="Divalent-metal-dependent TIM barrel enzymes"/>
    <property type="match status" value="1"/>
</dbReference>
<dbReference type="InterPro" id="IPR036237">
    <property type="entry name" value="Xyl_isomerase-like_sf"/>
</dbReference>
<dbReference type="PANTHER" id="PTHR12110">
    <property type="entry name" value="HYDROXYPYRUVATE ISOMERASE"/>
    <property type="match status" value="1"/>
</dbReference>
<protein>
    <submittedName>
        <fullName evidence="2">Sugar phosphate isomerase/epimerase</fullName>
    </submittedName>
</protein>
<dbReference type="Proteomes" id="UP000199598">
    <property type="component" value="Unassembled WGS sequence"/>
</dbReference>
<dbReference type="InterPro" id="IPR050312">
    <property type="entry name" value="IolE/XylAMocC-like"/>
</dbReference>